<dbReference type="SUPFAM" id="SSF56317">
    <property type="entry name" value="Carbon-nitrogen hydrolase"/>
    <property type="match status" value="1"/>
</dbReference>
<gene>
    <name evidence="3" type="ORF">ACJRO7_026942</name>
</gene>
<dbReference type="InterPro" id="IPR003010">
    <property type="entry name" value="C-N_Hydrolase"/>
</dbReference>
<comment type="caution">
    <text evidence="3">The sequence shown here is derived from an EMBL/GenBank/DDBJ whole genome shotgun (WGS) entry which is preliminary data.</text>
</comment>
<keyword evidence="1" id="KW-0378">Hydrolase</keyword>
<dbReference type="PANTHER" id="PTHR43674">
    <property type="entry name" value="NITRILASE C965.09-RELATED"/>
    <property type="match status" value="1"/>
</dbReference>
<evidence type="ECO:0000313" key="3">
    <source>
        <dbReference type="EMBL" id="KAL3729873.1"/>
    </source>
</evidence>
<reference evidence="3 4" key="1">
    <citation type="submission" date="2024-11" db="EMBL/GenBank/DDBJ databases">
        <title>Chromosome-level genome assembly of Eucalyptus globulus Labill. provides insights into its genome evolution.</title>
        <authorList>
            <person name="Li X."/>
        </authorList>
    </citation>
    <scope>NUCLEOTIDE SEQUENCE [LARGE SCALE GENOMIC DNA]</scope>
    <source>
        <strain evidence="3">CL2024</strain>
        <tissue evidence="3">Fresh tender leaves</tissue>
    </source>
</reference>
<dbReference type="GO" id="GO:0016811">
    <property type="term" value="F:hydrolase activity, acting on carbon-nitrogen (but not peptide) bonds, in linear amides"/>
    <property type="evidence" value="ECO:0007669"/>
    <property type="project" value="UniProtKB-ARBA"/>
</dbReference>
<protein>
    <recommendedName>
        <fullName evidence="2">CN hydrolase domain-containing protein</fullName>
    </recommendedName>
</protein>
<evidence type="ECO:0000256" key="1">
    <source>
        <dbReference type="ARBA" id="ARBA00022801"/>
    </source>
</evidence>
<dbReference type="Proteomes" id="UP001634007">
    <property type="component" value="Unassembled WGS sequence"/>
</dbReference>
<proteinExistence type="predicted"/>
<accession>A0ABD3JSA3</accession>
<dbReference type="AlphaFoldDB" id="A0ABD3JSA3"/>
<dbReference type="PANTHER" id="PTHR43674:SF2">
    <property type="entry name" value="BETA-UREIDOPROPIONASE"/>
    <property type="match status" value="1"/>
</dbReference>
<organism evidence="3 4">
    <name type="scientific">Eucalyptus globulus</name>
    <name type="common">Tasmanian blue gum</name>
    <dbReference type="NCBI Taxonomy" id="34317"/>
    <lineage>
        <taxon>Eukaryota</taxon>
        <taxon>Viridiplantae</taxon>
        <taxon>Streptophyta</taxon>
        <taxon>Embryophyta</taxon>
        <taxon>Tracheophyta</taxon>
        <taxon>Spermatophyta</taxon>
        <taxon>Magnoliopsida</taxon>
        <taxon>eudicotyledons</taxon>
        <taxon>Gunneridae</taxon>
        <taxon>Pentapetalae</taxon>
        <taxon>rosids</taxon>
        <taxon>malvids</taxon>
        <taxon>Myrtales</taxon>
        <taxon>Myrtaceae</taxon>
        <taxon>Myrtoideae</taxon>
        <taxon>Eucalypteae</taxon>
        <taxon>Eucalyptus</taxon>
    </lineage>
</organism>
<dbReference type="InterPro" id="IPR036526">
    <property type="entry name" value="C-N_Hydrolase_sf"/>
</dbReference>
<feature type="domain" description="CN hydrolase" evidence="2">
    <location>
        <begin position="48"/>
        <end position="273"/>
    </location>
</feature>
<keyword evidence="4" id="KW-1185">Reference proteome</keyword>
<dbReference type="Gene3D" id="3.60.110.10">
    <property type="entry name" value="Carbon-nitrogen hydrolase"/>
    <property type="match status" value="2"/>
</dbReference>
<dbReference type="EMBL" id="JBJKBG010000007">
    <property type="protein sequence ID" value="KAL3729873.1"/>
    <property type="molecule type" value="Genomic_DNA"/>
</dbReference>
<dbReference type="PROSITE" id="PS50263">
    <property type="entry name" value="CN_HYDROLASE"/>
    <property type="match status" value="1"/>
</dbReference>
<sequence length="273" mass="30881">MSLDRHGSTAHEDIWRDNLSDSAINIRLLIGLNCGRTLEAVRCRILQNSIVLPTTAPFLDHKRAIHQKVKPMVDAAVLQEGTSITELILIWEAWMTPFPFCTGEKRWCEFAGAVDGESTRFTVNPILERDINNEGTIWNTAIIIGNHGNIIGKHRKLAFGLNGAEIVFDPSVTIGELSKPVWLIAVFTNPYSCLIYRTFTRVGIEAFPCPFASGHGKPQHTDFEDEMLVSDTDLNLCRQLKDKWGFRMIAQYELWIQPRLLSQLAKDLPLFSF</sequence>
<name>A0ABD3JSA3_EUCGL</name>
<evidence type="ECO:0000259" key="2">
    <source>
        <dbReference type="PROSITE" id="PS50263"/>
    </source>
</evidence>
<evidence type="ECO:0000313" key="4">
    <source>
        <dbReference type="Proteomes" id="UP001634007"/>
    </source>
</evidence>
<dbReference type="InterPro" id="IPR050345">
    <property type="entry name" value="Aliph_Amidase/BUP"/>
</dbReference>